<dbReference type="AlphaFoldDB" id="A0A5S3X2M9"/>
<protein>
    <recommendedName>
        <fullName evidence="3">DUF2345 domain-containing protein</fullName>
    </recommendedName>
</protein>
<reference evidence="2" key="2">
    <citation type="submission" date="2019-06" db="EMBL/GenBank/DDBJ databases">
        <title>Co-occurence of chitin degradation, pigmentation and bioactivity in marine Pseudoalteromonas.</title>
        <authorList>
            <person name="Sonnenschein E.C."/>
            <person name="Bech P.K."/>
        </authorList>
    </citation>
    <scope>NUCLEOTIDE SEQUENCE [LARGE SCALE GENOMIC DNA]</scope>
    <source>
        <strain evidence="2">S2599</strain>
    </source>
</reference>
<proteinExistence type="predicted"/>
<evidence type="ECO:0000313" key="1">
    <source>
        <dbReference type="EMBL" id="TMP38377.1"/>
    </source>
</evidence>
<sequence length="142" mass="14935">MSTLICTIELSKDEGEGITVHVKNKDSSDEHQIQLSNTSITLISKNGSSTTQTTQTADSLSIDVDGKKSVLSMNKETIEMSCTNFSLKASGSVSVESTSETSIKAGSNFKAQANAQVNVTGNMTTLEGQSITNIKGALIKQG</sequence>
<gene>
    <name evidence="1" type="ORF">CWB98_06495</name>
</gene>
<evidence type="ECO:0008006" key="3">
    <source>
        <dbReference type="Google" id="ProtNLM"/>
    </source>
</evidence>
<dbReference type="Proteomes" id="UP000306719">
    <property type="component" value="Unassembled WGS sequence"/>
</dbReference>
<organism evidence="1 2">
    <name type="scientific">Pseudoalteromonas rubra</name>
    <dbReference type="NCBI Taxonomy" id="43658"/>
    <lineage>
        <taxon>Bacteria</taxon>
        <taxon>Pseudomonadati</taxon>
        <taxon>Pseudomonadota</taxon>
        <taxon>Gammaproteobacteria</taxon>
        <taxon>Alteromonadales</taxon>
        <taxon>Pseudoalteromonadaceae</taxon>
        <taxon>Pseudoalteromonas</taxon>
    </lineage>
</organism>
<evidence type="ECO:0000313" key="2">
    <source>
        <dbReference type="Proteomes" id="UP000306719"/>
    </source>
</evidence>
<name>A0A5S3X2M9_9GAMM</name>
<dbReference type="OrthoDB" id="7064841at2"/>
<dbReference type="EMBL" id="PNCJ01000009">
    <property type="protein sequence ID" value="TMP38377.1"/>
    <property type="molecule type" value="Genomic_DNA"/>
</dbReference>
<comment type="caution">
    <text evidence="1">The sequence shown here is derived from an EMBL/GenBank/DDBJ whole genome shotgun (WGS) entry which is preliminary data.</text>
</comment>
<dbReference type="RefSeq" id="WP_138544096.1">
    <property type="nucleotide sequence ID" value="NZ_PNCJ01000009.1"/>
</dbReference>
<accession>A0A5S3X2M9</accession>
<reference evidence="1 2" key="1">
    <citation type="submission" date="2018-01" db="EMBL/GenBank/DDBJ databases">
        <authorList>
            <person name="Paulsen S."/>
            <person name="Gram L.K."/>
        </authorList>
    </citation>
    <scope>NUCLEOTIDE SEQUENCE [LARGE SCALE GENOMIC DNA]</scope>
    <source>
        <strain evidence="1 2">S2599</strain>
    </source>
</reference>